<feature type="compositionally biased region" description="Basic and acidic residues" evidence="4">
    <location>
        <begin position="453"/>
        <end position="471"/>
    </location>
</feature>
<keyword evidence="1" id="KW-0813">Transport</keyword>
<dbReference type="SUPFAM" id="SSF48371">
    <property type="entry name" value="ARM repeat"/>
    <property type="match status" value="1"/>
</dbReference>
<feature type="repeat" description="HEAT" evidence="3">
    <location>
        <begin position="1036"/>
        <end position="1073"/>
    </location>
</feature>
<dbReference type="OrthoDB" id="294853at2759"/>
<dbReference type="GO" id="GO:0015031">
    <property type="term" value="P:protein transport"/>
    <property type="evidence" value="ECO:0007669"/>
    <property type="project" value="UniProtKB-KW"/>
</dbReference>
<dbReference type="PROSITE" id="PS50077">
    <property type="entry name" value="HEAT_REPEAT"/>
    <property type="match status" value="1"/>
</dbReference>
<evidence type="ECO:0000256" key="3">
    <source>
        <dbReference type="PROSITE-ProRule" id="PRU00103"/>
    </source>
</evidence>
<dbReference type="VEuPathDB" id="FungiDB:AAP_02904"/>
<evidence type="ECO:0000259" key="7">
    <source>
        <dbReference type="Pfam" id="PF16213"/>
    </source>
</evidence>
<proteinExistence type="predicted"/>
<evidence type="ECO:0000256" key="1">
    <source>
        <dbReference type="ARBA" id="ARBA00022448"/>
    </source>
</evidence>
<feature type="domain" description="Mon2/Sec7/BIG1-like dimerisation and cyclophilin-binding" evidence="7">
    <location>
        <begin position="49"/>
        <end position="146"/>
    </location>
</feature>
<dbReference type="InterPro" id="IPR032629">
    <property type="entry name" value="DCB_dom"/>
</dbReference>
<dbReference type="Pfam" id="PF16206">
    <property type="entry name" value="Mon2_C"/>
    <property type="match status" value="1"/>
</dbReference>
<dbReference type="InterPro" id="IPR021133">
    <property type="entry name" value="HEAT_type_2"/>
</dbReference>
<dbReference type="Proteomes" id="UP000242877">
    <property type="component" value="Unassembled WGS sequence"/>
</dbReference>
<name>A0A167Z6U6_9EURO</name>
<dbReference type="InterPro" id="IPR032691">
    <property type="entry name" value="Mon2/Sec7/BIG1-like_HUS"/>
</dbReference>
<feature type="compositionally biased region" description="Polar residues" evidence="4">
    <location>
        <begin position="727"/>
        <end position="736"/>
    </location>
</feature>
<evidence type="ECO:0000259" key="6">
    <source>
        <dbReference type="Pfam" id="PF16206"/>
    </source>
</evidence>
<dbReference type="GO" id="GO:0005794">
    <property type="term" value="C:Golgi apparatus"/>
    <property type="evidence" value="ECO:0007669"/>
    <property type="project" value="UniProtKB-ARBA"/>
</dbReference>
<evidence type="ECO:0000313" key="9">
    <source>
        <dbReference type="Proteomes" id="UP000242877"/>
    </source>
</evidence>
<dbReference type="EMBL" id="AZGZ01000011">
    <property type="protein sequence ID" value="KZZ92249.1"/>
    <property type="molecule type" value="Genomic_DNA"/>
</dbReference>
<feature type="region of interest" description="Disordered" evidence="4">
    <location>
        <begin position="565"/>
        <end position="585"/>
    </location>
</feature>
<protein>
    <submittedName>
        <fullName evidence="8">Armadillo-type fold protein</fullName>
    </submittedName>
</protein>
<comment type="caution">
    <text evidence="8">The sequence shown here is derived from an EMBL/GenBank/DDBJ whole genome shotgun (WGS) entry which is preliminary data.</text>
</comment>
<dbReference type="Pfam" id="PF16213">
    <property type="entry name" value="DCB"/>
    <property type="match status" value="1"/>
</dbReference>
<dbReference type="InterPro" id="IPR032817">
    <property type="entry name" value="Mon2_C"/>
</dbReference>
<feature type="domain" description="Mon2 C-terminal" evidence="6">
    <location>
        <begin position="950"/>
        <end position="1175"/>
    </location>
</feature>
<keyword evidence="9" id="KW-1185">Reference proteome</keyword>
<organism evidence="8 9">
    <name type="scientific">Ascosphaera apis ARSEF 7405</name>
    <dbReference type="NCBI Taxonomy" id="392613"/>
    <lineage>
        <taxon>Eukaryota</taxon>
        <taxon>Fungi</taxon>
        <taxon>Dikarya</taxon>
        <taxon>Ascomycota</taxon>
        <taxon>Pezizomycotina</taxon>
        <taxon>Eurotiomycetes</taxon>
        <taxon>Eurotiomycetidae</taxon>
        <taxon>Onygenales</taxon>
        <taxon>Ascosphaeraceae</taxon>
        <taxon>Ascosphaera</taxon>
    </lineage>
</organism>
<sequence length="1681" mass="186102">MTAQLFQTELASLIQESKRKNSEVKHAAEQSLAELKALPVTSEAQLTAGVTGIQRLVAIQALPHEKLKDVLDGLSETVNLGLDVQLRVLQTLPSLFQYYSDDLNGDLLATTFGLSSTLQSSKTAAVSNTASATMQQLVVSVFEKIARYDDIGRKAPVKNISLNGQKTTVTTASYDGLRIIQDFCHVLEDGRTEFISVKGLPKQFVLELLESILADNAQLFIHHPEQGQVLQARLMPIVIRFLAEPNGFALTVRASRVLLLLLRDYMSIFPEDCQKALDLLIHQLDQDATAWKRVLSMEIFRSLYSEPKIIRQIFYFFDEQEGRRHIMRDHMACLVRLASEKPNVIGIGHQSTLPTGPVSTRDVMDEAVTLETGVAGVIGSGTGQLSACGVSTQFSLVRSPFLDVLDKQDPPPLPETYIYSLVLNCIGAFAESIAKFILPLTVPDMKNKRRLKEKPAEDEAGRTREAQRSFERSRVPLNPLDLESHPQIGEINSCAKMIDDCWPALLAACSTFLYAALDNDFYHNLVRSFQKIAHVAGLLRLVTPRDAFLTTLGKAAVPADIFGSSSGSRGASNTEPLKSPNVVDPSISSSEAPPVTFNIRNLLCLRALLNLGIALGPTLSQDAWFIIIETLWYADLVVGISTKSTAKLSDRKSIDVERASAAEVSKGTLGNEILAVQTAATKMFESTTDYPDLAFKNIPLALLGLSSHAGQSFLLGSDDSSAEMPQPSLQLSPGAESYQNKRSMSIAVRRPRAQEGELKFVLEKVADLSTANSSRLSRSQDKENIWAILSTPLIAITSNEDISPSLRLEAGNILNSIVFNSIKLGSSSDDSTRSQTQLRGLGVLKRQVCGLYARQSQTQLASSRSATFEVHGVCLETLRSILEECGGSLIAGWEIVFELILSVFLEDMGEQQRQGSLQNDGIQQPQRKLLARSPKLIRTAHKSLQLLSSDFLASLPSNCLLDLIIAFYNFAAQEEDFNISLTSTTAFWTISDFLRSQIDNFSIENYIDESSDEETLIALAKNTDIGTSRNALWMVLLTRMVDLSRDPRSEIRNSVVQTVTRIVDAYGQRMSSKAWMICLNKVLFAVAEAIQMQVLAVIRGGHDAETRRTAVETAVLEIKGLSNIIATYFEVIVLDSDFAHSWKRLLEFFNSMLKLNILELSEAVFSSFKDLLSQIKNPKHVPRDLLQLAWSCWADGSPVSSDIEADLDLPNQEALLAYLTSFQEVYRLLKDDMTEEQIDQVLKNFRTAILGSIMSRYSSDVDRLTDVQKAVLEYLATFCLDRPSSQRALVHCYSELVDCALMDFVAVQDKRRPTFVAFSKAVADSLARYIRNQGIVVDLLIDNTLAHALGHLVNLINSKYTFPGTDKEPTLSKVATSSSLEILRVSLPWVESKYGIASEPSITQFWKIVVEIARAIVSADLTRMPLPPRATILADEAFDITSFNNLKGLIIPSLGSTSVNDDIRRTFTFALLQASFVYPPQFGEFSETRAEQPLHDLLRVRMGRTYDPTPNLRVKLAYVLLDTLFELSSEPSQKDSSELYVHLAGTSLPYLVLRTATSLKSYIADQPLRGLMPPPALAHSELLYILSRLASLNSEPSVVSDLGATSVITTKPEPQHKKKHLVWLYPLILQAIQIAGRDENDRGVLSHLMKLTNVLHQESEIAAPVPEMWRTDYIQNESQLG</sequence>
<reference evidence="8 9" key="1">
    <citation type="journal article" date="2016" name="Genome Biol. Evol.">
        <title>Divergent and convergent evolution of fungal pathogenicity.</title>
        <authorList>
            <person name="Shang Y."/>
            <person name="Xiao G."/>
            <person name="Zheng P."/>
            <person name="Cen K."/>
            <person name="Zhan S."/>
            <person name="Wang C."/>
        </authorList>
    </citation>
    <scope>NUCLEOTIDE SEQUENCE [LARGE SCALE GENOMIC DNA]</scope>
    <source>
        <strain evidence="8 9">ARSEF 7405</strain>
    </source>
</reference>
<feature type="region of interest" description="Disordered" evidence="4">
    <location>
        <begin position="716"/>
        <end position="736"/>
    </location>
</feature>
<feature type="region of interest" description="Disordered" evidence="4">
    <location>
        <begin position="449"/>
        <end position="471"/>
    </location>
</feature>
<dbReference type="InterPro" id="IPR016024">
    <property type="entry name" value="ARM-type_fold"/>
</dbReference>
<feature type="compositionally biased region" description="Polar residues" evidence="4">
    <location>
        <begin position="565"/>
        <end position="576"/>
    </location>
</feature>
<feature type="domain" description="Mon2/Sec7/BIG1-like HUS" evidence="5">
    <location>
        <begin position="173"/>
        <end position="326"/>
    </location>
</feature>
<gene>
    <name evidence="8" type="ORF">AAP_02904</name>
</gene>
<dbReference type="Pfam" id="PF12783">
    <property type="entry name" value="Sec7-like_HUS"/>
    <property type="match status" value="1"/>
</dbReference>
<evidence type="ECO:0000256" key="2">
    <source>
        <dbReference type="ARBA" id="ARBA00022927"/>
    </source>
</evidence>
<accession>A0A167Z6U6</accession>
<evidence type="ECO:0000256" key="4">
    <source>
        <dbReference type="SAM" id="MobiDB-lite"/>
    </source>
</evidence>
<evidence type="ECO:0000313" key="8">
    <source>
        <dbReference type="EMBL" id="KZZ92249.1"/>
    </source>
</evidence>
<evidence type="ECO:0000259" key="5">
    <source>
        <dbReference type="Pfam" id="PF12783"/>
    </source>
</evidence>
<keyword evidence="2" id="KW-0653">Protein transport</keyword>